<dbReference type="Pfam" id="PF13359">
    <property type="entry name" value="DDE_Tnp_4"/>
    <property type="match status" value="1"/>
</dbReference>
<proteinExistence type="predicted"/>
<sequence length="73" mass="8053">MIGHTDANTGPDYFNYKGFFSIIILAAMSSDNRFVWIDVSGKGSSSDAKICDGSKFNEGVQTNDRRASQSRIR</sequence>
<comment type="caution">
    <text evidence="5">The sequence shown here is derived from an EMBL/GenBank/DDBJ whole genome shotgun (WGS) entry which is preliminary data.</text>
</comment>
<organism evidence="5 6">
    <name type="scientific">Dreissena polymorpha</name>
    <name type="common">Zebra mussel</name>
    <name type="synonym">Mytilus polymorpha</name>
    <dbReference type="NCBI Taxonomy" id="45954"/>
    <lineage>
        <taxon>Eukaryota</taxon>
        <taxon>Metazoa</taxon>
        <taxon>Spiralia</taxon>
        <taxon>Lophotrochozoa</taxon>
        <taxon>Mollusca</taxon>
        <taxon>Bivalvia</taxon>
        <taxon>Autobranchia</taxon>
        <taxon>Heteroconchia</taxon>
        <taxon>Euheterodonta</taxon>
        <taxon>Imparidentia</taxon>
        <taxon>Neoheterodontei</taxon>
        <taxon>Myida</taxon>
        <taxon>Dreissenoidea</taxon>
        <taxon>Dreissenidae</taxon>
        <taxon>Dreissena</taxon>
    </lineage>
</organism>
<dbReference type="AlphaFoldDB" id="A0A9D3YBF4"/>
<accession>A0A9D3YBF4</accession>
<evidence type="ECO:0000256" key="2">
    <source>
        <dbReference type="ARBA" id="ARBA00022723"/>
    </source>
</evidence>
<reference evidence="5" key="2">
    <citation type="submission" date="2020-11" db="EMBL/GenBank/DDBJ databases">
        <authorList>
            <person name="McCartney M.A."/>
            <person name="Auch B."/>
            <person name="Kono T."/>
            <person name="Mallez S."/>
            <person name="Becker A."/>
            <person name="Gohl D.M."/>
            <person name="Silverstein K.A.T."/>
            <person name="Koren S."/>
            <person name="Bechman K.B."/>
            <person name="Herman A."/>
            <person name="Abrahante J.E."/>
            <person name="Garbe J."/>
        </authorList>
    </citation>
    <scope>NUCLEOTIDE SEQUENCE</scope>
    <source>
        <strain evidence="5">Duluth1</strain>
        <tissue evidence="5">Whole animal</tissue>
    </source>
</reference>
<feature type="domain" description="DDE Tnp4" evidence="4">
    <location>
        <begin position="9"/>
        <end position="61"/>
    </location>
</feature>
<evidence type="ECO:0000313" key="6">
    <source>
        <dbReference type="Proteomes" id="UP000828390"/>
    </source>
</evidence>
<evidence type="ECO:0000313" key="5">
    <source>
        <dbReference type="EMBL" id="KAH3696076.1"/>
    </source>
</evidence>
<evidence type="ECO:0000256" key="1">
    <source>
        <dbReference type="ARBA" id="ARBA00001968"/>
    </source>
</evidence>
<comment type="cofactor">
    <cofactor evidence="1">
        <name>a divalent metal cation</name>
        <dbReference type="ChEBI" id="CHEBI:60240"/>
    </cofactor>
</comment>
<protein>
    <recommendedName>
        <fullName evidence="4">DDE Tnp4 domain-containing protein</fullName>
    </recommendedName>
</protein>
<keyword evidence="2" id="KW-0479">Metal-binding</keyword>
<dbReference type="InterPro" id="IPR027806">
    <property type="entry name" value="HARBI1_dom"/>
</dbReference>
<dbReference type="EMBL" id="JAIWYP010000016">
    <property type="protein sequence ID" value="KAH3696076.1"/>
    <property type="molecule type" value="Genomic_DNA"/>
</dbReference>
<keyword evidence="6" id="KW-1185">Reference proteome</keyword>
<evidence type="ECO:0000259" key="4">
    <source>
        <dbReference type="Pfam" id="PF13359"/>
    </source>
</evidence>
<name>A0A9D3YBF4_DREPO</name>
<dbReference type="Proteomes" id="UP000828390">
    <property type="component" value="Unassembled WGS sequence"/>
</dbReference>
<reference evidence="5" key="1">
    <citation type="journal article" date="2019" name="bioRxiv">
        <title>The Genome of the Zebra Mussel, Dreissena polymorpha: A Resource for Invasive Species Research.</title>
        <authorList>
            <person name="McCartney M.A."/>
            <person name="Auch B."/>
            <person name="Kono T."/>
            <person name="Mallez S."/>
            <person name="Zhang Y."/>
            <person name="Obille A."/>
            <person name="Becker A."/>
            <person name="Abrahante J.E."/>
            <person name="Garbe J."/>
            <person name="Badalamenti J.P."/>
            <person name="Herman A."/>
            <person name="Mangelson H."/>
            <person name="Liachko I."/>
            <person name="Sullivan S."/>
            <person name="Sone E.D."/>
            <person name="Koren S."/>
            <person name="Silverstein K.A.T."/>
            <person name="Beckman K.B."/>
            <person name="Gohl D.M."/>
        </authorList>
    </citation>
    <scope>NUCLEOTIDE SEQUENCE</scope>
    <source>
        <strain evidence="5">Duluth1</strain>
        <tissue evidence="5">Whole animal</tissue>
    </source>
</reference>
<feature type="region of interest" description="Disordered" evidence="3">
    <location>
        <begin position="54"/>
        <end position="73"/>
    </location>
</feature>
<evidence type="ECO:0000256" key="3">
    <source>
        <dbReference type="SAM" id="MobiDB-lite"/>
    </source>
</evidence>
<dbReference type="GO" id="GO:0046872">
    <property type="term" value="F:metal ion binding"/>
    <property type="evidence" value="ECO:0007669"/>
    <property type="project" value="UniProtKB-KW"/>
</dbReference>
<gene>
    <name evidence="5" type="ORF">DPMN_083539</name>
</gene>